<keyword evidence="4" id="KW-1185">Reference proteome</keyword>
<evidence type="ECO:0000256" key="1">
    <source>
        <dbReference type="SAM" id="MobiDB-lite"/>
    </source>
</evidence>
<reference evidence="3 4" key="1">
    <citation type="journal article" date="2013" name="PLoS Genet.">
        <title>The genome and development-dependent transcriptomes of Pyronema confluens: a window into fungal evolution.</title>
        <authorList>
            <person name="Traeger S."/>
            <person name="Altegoer F."/>
            <person name="Freitag M."/>
            <person name="Gabaldon T."/>
            <person name="Kempken F."/>
            <person name="Kumar A."/>
            <person name="Marcet-Houben M."/>
            <person name="Poggeler S."/>
            <person name="Stajich J.E."/>
            <person name="Nowrousian M."/>
        </authorList>
    </citation>
    <scope>NUCLEOTIDE SEQUENCE [LARGE SCALE GENOMIC DNA]</scope>
    <source>
        <strain evidence="4">CBS 100304</strain>
        <tissue evidence="3">Vegetative mycelium</tissue>
    </source>
</reference>
<dbReference type="Proteomes" id="UP000018144">
    <property type="component" value="Unassembled WGS sequence"/>
</dbReference>
<feature type="compositionally biased region" description="Low complexity" evidence="1">
    <location>
        <begin position="320"/>
        <end position="346"/>
    </location>
</feature>
<keyword evidence="2" id="KW-0472">Membrane</keyword>
<proteinExistence type="predicted"/>
<evidence type="ECO:0000313" key="4">
    <source>
        <dbReference type="Proteomes" id="UP000018144"/>
    </source>
</evidence>
<dbReference type="OrthoDB" id="10366963at2759"/>
<sequence>MEIPLQLMSPPTPAVLTTRHSTQTFTGPDYFCPCAEEAAASPLLSPLSDYNRYIPYRPQVAPSQQASRPYPPIPYQSTQYAPKPPTHRSRPSETSVKSINISEWHHLDNRQLIRTFTSLGKEVERFSQPFATEDEYNHDQLQSGITKLGLYQNLFRRRCEPLALVQALAKPEGRQKFVEGIIWAALTGWVFKTAVESGLRRDSVSSYQPSNRFMLDQYLSNQISAVQEPIQQLWGLISLFPQAPELRGGASTELDLRSVFILARDKAVLIHSQPAPFLVSSSSPDHDSSRPSSAGSGEFREAHGETYGSYDGASSPAFHSPNLGSSDPSSSTQTPTPSSSSLTRPTLRQKDSGFFSYSEYDYCGAEWIVSPGLYKSTNDGFVSIVHPIRWPPVELDETAEVWEPVVTHSWPPRMSVEQPRQEAVDRDRGFWGGLLAWIWGVLVTVGGWFKCGARGRKGYGELRQQRERGIREAVANSGTVAYWHVLQDVKVDIIDGASRGKQVDMGW</sequence>
<evidence type="ECO:0000256" key="2">
    <source>
        <dbReference type="SAM" id="Phobius"/>
    </source>
</evidence>
<gene>
    <name evidence="3" type="ORF">PCON_04037</name>
</gene>
<protein>
    <submittedName>
        <fullName evidence="3">Uncharacterized protein</fullName>
    </submittedName>
</protein>
<feature type="transmembrane region" description="Helical" evidence="2">
    <location>
        <begin position="429"/>
        <end position="449"/>
    </location>
</feature>
<keyword evidence="2" id="KW-0812">Transmembrane</keyword>
<keyword evidence="2" id="KW-1133">Transmembrane helix</keyword>
<name>U4KUG1_PYROM</name>
<accession>U4KUG1</accession>
<feature type="region of interest" description="Disordered" evidence="1">
    <location>
        <begin position="279"/>
        <end position="346"/>
    </location>
</feature>
<organism evidence="3 4">
    <name type="scientific">Pyronema omphalodes (strain CBS 100304)</name>
    <name type="common">Pyronema confluens</name>
    <dbReference type="NCBI Taxonomy" id="1076935"/>
    <lineage>
        <taxon>Eukaryota</taxon>
        <taxon>Fungi</taxon>
        <taxon>Dikarya</taxon>
        <taxon>Ascomycota</taxon>
        <taxon>Pezizomycotina</taxon>
        <taxon>Pezizomycetes</taxon>
        <taxon>Pezizales</taxon>
        <taxon>Pyronemataceae</taxon>
        <taxon>Pyronema</taxon>
    </lineage>
</organism>
<dbReference type="EMBL" id="HF935220">
    <property type="protein sequence ID" value="CCX04918.1"/>
    <property type="molecule type" value="Genomic_DNA"/>
</dbReference>
<dbReference type="AlphaFoldDB" id="U4KUG1"/>
<evidence type="ECO:0000313" key="3">
    <source>
        <dbReference type="EMBL" id="CCX04918.1"/>
    </source>
</evidence>
<feature type="region of interest" description="Disordered" evidence="1">
    <location>
        <begin position="59"/>
        <end position="95"/>
    </location>
</feature>